<name>A0AAD1XB27_EUPCR</name>
<organism evidence="2 3">
    <name type="scientific">Euplotes crassus</name>
    <dbReference type="NCBI Taxonomy" id="5936"/>
    <lineage>
        <taxon>Eukaryota</taxon>
        <taxon>Sar</taxon>
        <taxon>Alveolata</taxon>
        <taxon>Ciliophora</taxon>
        <taxon>Intramacronucleata</taxon>
        <taxon>Spirotrichea</taxon>
        <taxon>Hypotrichia</taxon>
        <taxon>Euplotida</taxon>
        <taxon>Euplotidae</taxon>
        <taxon>Moneuplotes</taxon>
    </lineage>
</organism>
<comment type="caution">
    <text evidence="2">The sequence shown here is derived from an EMBL/GenBank/DDBJ whole genome shotgun (WGS) entry which is preliminary data.</text>
</comment>
<accession>A0AAD1XB27</accession>
<proteinExistence type="predicted"/>
<dbReference type="EMBL" id="CAMPGE010006410">
    <property type="protein sequence ID" value="CAI2365252.1"/>
    <property type="molecule type" value="Genomic_DNA"/>
</dbReference>
<evidence type="ECO:0000256" key="1">
    <source>
        <dbReference type="SAM" id="MobiDB-lite"/>
    </source>
</evidence>
<dbReference type="Proteomes" id="UP001295684">
    <property type="component" value="Unassembled WGS sequence"/>
</dbReference>
<gene>
    <name evidence="2" type="ORF">ECRASSUSDP1_LOCUS6603</name>
</gene>
<sequence>MKLGKKLIIFKPKASKTRQAVSDLKINTSNDENKCDRNCNNLPLSSGHSRNSKIIFMKKKTHLESGHLRIEKIFGNNYQTPKITKNKSQSLIGNTTSNPQEPGSPQSLTAKYKKFRPGRLLRRNTKSFQTIPKVFLSPTMETIQEYPQESLDNIKPPKLSISRDIEAGVFTPNRTLKNCAKGSNKYTRGNILCTSQSTQKLEIRSPKMLKGSSSVLSSPHLRFRENKKMEILSKYCNTECETETDSTKESDIKSPYINMHSNERKLKVLPKPKKIPSAKALTIMMNNTIKDVVKYKKRVFKKNKTIPIESCQSLPRLPKLR</sequence>
<reference evidence="2" key="1">
    <citation type="submission" date="2023-07" db="EMBL/GenBank/DDBJ databases">
        <authorList>
            <consortium name="AG Swart"/>
            <person name="Singh M."/>
            <person name="Singh A."/>
            <person name="Seah K."/>
            <person name="Emmerich C."/>
        </authorList>
    </citation>
    <scope>NUCLEOTIDE SEQUENCE</scope>
    <source>
        <strain evidence="2">DP1</strain>
    </source>
</reference>
<protein>
    <submittedName>
        <fullName evidence="2">Uncharacterized protein</fullName>
    </submittedName>
</protein>
<keyword evidence="3" id="KW-1185">Reference proteome</keyword>
<evidence type="ECO:0000313" key="2">
    <source>
        <dbReference type="EMBL" id="CAI2365252.1"/>
    </source>
</evidence>
<dbReference type="AlphaFoldDB" id="A0AAD1XB27"/>
<evidence type="ECO:0000313" key="3">
    <source>
        <dbReference type="Proteomes" id="UP001295684"/>
    </source>
</evidence>
<feature type="region of interest" description="Disordered" evidence="1">
    <location>
        <begin position="85"/>
        <end position="107"/>
    </location>
</feature>